<dbReference type="STRING" id="1552.A7L45_03970"/>
<name>A0A1J0GD44_9CLOT</name>
<dbReference type="AlphaFoldDB" id="A0A1J0GD44"/>
<keyword evidence="2" id="KW-1185">Reference proteome</keyword>
<dbReference type="RefSeq" id="WP_071611569.1">
    <property type="nucleotide sequence ID" value="NZ_CP015756.1"/>
</dbReference>
<dbReference type="Proteomes" id="UP000182569">
    <property type="component" value="Chromosome"/>
</dbReference>
<dbReference type="KEGG" id="ceu:A7L45_03970"/>
<dbReference type="Pfam" id="PF20126">
    <property type="entry name" value="TumE"/>
    <property type="match status" value="1"/>
</dbReference>
<protein>
    <submittedName>
        <fullName evidence="1">Uncharacterized protein</fullName>
    </submittedName>
</protein>
<evidence type="ECO:0000313" key="2">
    <source>
        <dbReference type="Proteomes" id="UP000182569"/>
    </source>
</evidence>
<dbReference type="OrthoDB" id="2890192at2"/>
<organism evidence="1 2">
    <name type="scientific">Clostridium estertheticum subsp. estertheticum</name>
    <dbReference type="NCBI Taxonomy" id="1552"/>
    <lineage>
        <taxon>Bacteria</taxon>
        <taxon>Bacillati</taxon>
        <taxon>Bacillota</taxon>
        <taxon>Clostridia</taxon>
        <taxon>Eubacteriales</taxon>
        <taxon>Clostridiaceae</taxon>
        <taxon>Clostridium</taxon>
    </lineage>
</organism>
<sequence>MKNNLKGKLEKSNFKLIEKEFSDLILTVAEIDQTGMGSRPNVTRKTYTFKDNTFLSITERYISGGIIDYYNYDLYNSNEEIIIKFHSEPHQNKKQQTKTEPYHIHKHNTLGVEDRLPNYVYKRLTEIFEYIKSRID</sequence>
<evidence type="ECO:0000313" key="1">
    <source>
        <dbReference type="EMBL" id="APC39276.1"/>
    </source>
</evidence>
<accession>A0A1J0GD44</accession>
<dbReference type="InterPro" id="IPR045397">
    <property type="entry name" value="TumE-like"/>
</dbReference>
<proteinExistence type="predicted"/>
<reference evidence="2" key="1">
    <citation type="journal article" date="2016" name="Front. Microbiol.">
        <title>Complete Genome Sequence of Clostridium estertheticum DSM 8809, a Microbe Identified in Spoiled Vacuum Packed Beef.</title>
        <authorList>
            <person name="Yu Z."/>
            <person name="Gunn L."/>
            <person name="Brennan E."/>
            <person name="Reid R."/>
            <person name="Wall P.G."/>
            <person name="Gaora O.P."/>
            <person name="Hurley D."/>
            <person name="Bolton D."/>
            <person name="Fanning S."/>
        </authorList>
    </citation>
    <scope>NUCLEOTIDE SEQUENCE [LARGE SCALE GENOMIC DNA]</scope>
    <source>
        <strain evidence="2">DSM 8809</strain>
    </source>
</reference>
<gene>
    <name evidence="1" type="ORF">A7L45_03970</name>
</gene>
<dbReference type="EMBL" id="CP015756">
    <property type="protein sequence ID" value="APC39276.1"/>
    <property type="molecule type" value="Genomic_DNA"/>
</dbReference>